<feature type="transmembrane region" description="Helical" evidence="2">
    <location>
        <begin position="139"/>
        <end position="158"/>
    </location>
</feature>
<evidence type="ECO:0000313" key="5">
    <source>
        <dbReference type="Proteomes" id="UP000886751"/>
    </source>
</evidence>
<feature type="domain" description="Acyltransferase 3" evidence="3">
    <location>
        <begin position="12"/>
        <end position="314"/>
    </location>
</feature>
<dbReference type="Pfam" id="PF01757">
    <property type="entry name" value="Acyl_transf_3"/>
    <property type="match status" value="1"/>
</dbReference>
<feature type="transmembrane region" description="Helical" evidence="2">
    <location>
        <begin position="43"/>
        <end position="64"/>
    </location>
</feature>
<feature type="transmembrane region" description="Helical" evidence="2">
    <location>
        <begin position="76"/>
        <end position="94"/>
    </location>
</feature>
<feature type="transmembrane region" description="Helical" evidence="2">
    <location>
        <begin position="246"/>
        <end position="270"/>
    </location>
</feature>
<dbReference type="EMBL" id="DXEI01000053">
    <property type="protein sequence ID" value="HIX94450.1"/>
    <property type="molecule type" value="Genomic_DNA"/>
</dbReference>
<accession>A0A9D1XZZ4</accession>
<proteinExistence type="predicted"/>
<feature type="region of interest" description="Disordered" evidence="1">
    <location>
        <begin position="347"/>
        <end position="374"/>
    </location>
</feature>
<sequence length="374" mass="42268">MNRPQTLSPRRDYIDILKGLGILLVVFGHYMEQYRLGSHLIGATFISIYWFHMALFCVCSGLVAHFSLRKLLAQQLWLYLAGQGIMLAFRAFVLQEDLAAGGLLDAFLLPWRHMWYLYALLFWHLTLPLLTLLRDKLRLPGAVLGLALAVGVSLWGGTIDWPFTLVRVFAFYPFYAFGVLFRPQVDALDRLASRFWAVRVAPALLLLAGYGYRFWQMLQFEGQLGESAKIFHDVPYGEGYAMADRALFLLVGIVTSVGLVAAVGGCRCFAALGRRTLPIYLLHMPMLTFLVDLGFYEPARAQATWIIVTWVTLEALGCLCILGSGPVVRFFNAFANVWYRLLKKPAPAPEPTLRQPQKIPYRPRQTPGTQENKT</sequence>
<dbReference type="InterPro" id="IPR052734">
    <property type="entry name" value="Nod_factor_acetyltransferase"/>
</dbReference>
<dbReference type="InterPro" id="IPR002656">
    <property type="entry name" value="Acyl_transf_3_dom"/>
</dbReference>
<keyword evidence="2" id="KW-1133">Transmembrane helix</keyword>
<dbReference type="Proteomes" id="UP000886751">
    <property type="component" value="Unassembled WGS sequence"/>
</dbReference>
<feature type="transmembrane region" description="Helical" evidence="2">
    <location>
        <begin position="277"/>
        <end position="296"/>
    </location>
</feature>
<dbReference type="GO" id="GO:0016747">
    <property type="term" value="F:acyltransferase activity, transferring groups other than amino-acyl groups"/>
    <property type="evidence" value="ECO:0007669"/>
    <property type="project" value="InterPro"/>
</dbReference>
<keyword evidence="4" id="KW-0808">Transferase</keyword>
<protein>
    <submittedName>
        <fullName evidence="4">Acyltransferase family protein</fullName>
    </submittedName>
</protein>
<keyword evidence="2" id="KW-0472">Membrane</keyword>
<organism evidence="4 5">
    <name type="scientific">Candidatus Gemmiger excrementipullorum</name>
    <dbReference type="NCBI Taxonomy" id="2838610"/>
    <lineage>
        <taxon>Bacteria</taxon>
        <taxon>Bacillati</taxon>
        <taxon>Bacillota</taxon>
        <taxon>Clostridia</taxon>
        <taxon>Eubacteriales</taxon>
        <taxon>Gemmiger</taxon>
    </lineage>
</organism>
<gene>
    <name evidence="4" type="ORF">H9846_03225</name>
</gene>
<name>A0A9D1XZZ4_9FIRM</name>
<feature type="transmembrane region" description="Helical" evidence="2">
    <location>
        <begin position="302"/>
        <end position="322"/>
    </location>
</feature>
<dbReference type="AlphaFoldDB" id="A0A9D1XZZ4"/>
<feature type="transmembrane region" description="Helical" evidence="2">
    <location>
        <begin position="114"/>
        <end position="132"/>
    </location>
</feature>
<evidence type="ECO:0000256" key="2">
    <source>
        <dbReference type="SAM" id="Phobius"/>
    </source>
</evidence>
<evidence type="ECO:0000256" key="1">
    <source>
        <dbReference type="SAM" id="MobiDB-lite"/>
    </source>
</evidence>
<comment type="caution">
    <text evidence="4">The sequence shown here is derived from an EMBL/GenBank/DDBJ whole genome shotgun (WGS) entry which is preliminary data.</text>
</comment>
<keyword evidence="4" id="KW-0012">Acyltransferase</keyword>
<feature type="transmembrane region" description="Helical" evidence="2">
    <location>
        <begin position="164"/>
        <end position="183"/>
    </location>
</feature>
<dbReference type="PANTHER" id="PTHR37312">
    <property type="entry name" value="MEMBRANE-BOUND ACYLTRANSFERASE YKRP-RELATED"/>
    <property type="match status" value="1"/>
</dbReference>
<evidence type="ECO:0000313" key="4">
    <source>
        <dbReference type="EMBL" id="HIX94450.1"/>
    </source>
</evidence>
<dbReference type="PANTHER" id="PTHR37312:SF1">
    <property type="entry name" value="MEMBRANE-BOUND ACYLTRANSFERASE YKRP-RELATED"/>
    <property type="match status" value="1"/>
</dbReference>
<feature type="transmembrane region" description="Helical" evidence="2">
    <location>
        <begin position="12"/>
        <end position="31"/>
    </location>
</feature>
<reference evidence="4" key="2">
    <citation type="submission" date="2021-04" db="EMBL/GenBank/DDBJ databases">
        <authorList>
            <person name="Gilroy R."/>
        </authorList>
    </citation>
    <scope>NUCLEOTIDE SEQUENCE</scope>
    <source>
        <strain evidence="4">ChiHecec2B26-7398</strain>
    </source>
</reference>
<feature type="transmembrane region" description="Helical" evidence="2">
    <location>
        <begin position="195"/>
        <end position="215"/>
    </location>
</feature>
<keyword evidence="2" id="KW-0812">Transmembrane</keyword>
<evidence type="ECO:0000259" key="3">
    <source>
        <dbReference type="Pfam" id="PF01757"/>
    </source>
</evidence>
<reference evidence="4" key="1">
    <citation type="journal article" date="2021" name="PeerJ">
        <title>Extensive microbial diversity within the chicken gut microbiome revealed by metagenomics and culture.</title>
        <authorList>
            <person name="Gilroy R."/>
            <person name="Ravi A."/>
            <person name="Getino M."/>
            <person name="Pursley I."/>
            <person name="Horton D.L."/>
            <person name="Alikhan N.F."/>
            <person name="Baker D."/>
            <person name="Gharbi K."/>
            <person name="Hall N."/>
            <person name="Watson M."/>
            <person name="Adriaenssens E.M."/>
            <person name="Foster-Nyarko E."/>
            <person name="Jarju S."/>
            <person name="Secka A."/>
            <person name="Antonio M."/>
            <person name="Oren A."/>
            <person name="Chaudhuri R.R."/>
            <person name="La Ragione R."/>
            <person name="Hildebrand F."/>
            <person name="Pallen M.J."/>
        </authorList>
    </citation>
    <scope>NUCLEOTIDE SEQUENCE</scope>
    <source>
        <strain evidence="4">ChiHecec2B26-7398</strain>
    </source>
</reference>